<organism evidence="1 2">
    <name type="scientific">Vitis vinifera</name>
    <name type="common">Grape</name>
    <dbReference type="NCBI Taxonomy" id="29760"/>
    <lineage>
        <taxon>Eukaryota</taxon>
        <taxon>Viridiplantae</taxon>
        <taxon>Streptophyta</taxon>
        <taxon>Embryophyta</taxon>
        <taxon>Tracheophyta</taxon>
        <taxon>Spermatophyta</taxon>
        <taxon>Magnoliopsida</taxon>
        <taxon>eudicotyledons</taxon>
        <taxon>Gunneridae</taxon>
        <taxon>Pentapetalae</taxon>
        <taxon>rosids</taxon>
        <taxon>Vitales</taxon>
        <taxon>Vitaceae</taxon>
        <taxon>Viteae</taxon>
        <taxon>Vitis</taxon>
    </lineage>
</organism>
<dbReference type="EMBL" id="QGNW01000289">
    <property type="protein sequence ID" value="RVW78862.1"/>
    <property type="molecule type" value="Genomic_DNA"/>
</dbReference>
<sequence>MQHLPQQQKLLHKWKPLKGKETAKKMHGNDKNLNTTKQSQLLRLPDNNNLVPQTNMRHVYGSLKDGRSIALFVHKGFTNPKGGVEEATLREQSVGKLPLHDQRETLEEEVPPLEITVAGEMGTKRSPWVNKKLLWFCKSMGVSMEGFKEDILRILVEIENRRCSASPPKASKRGVIRCKRHTGAVLLLWDTRVLERLYSPLKGRERREMWEELVVVKGLWDEPWCIIDCKRVRKGKSTFGYKNMWLRVEGFTDKIKEWWQTYNFRGSPIFVLAKKLQALKIDLKTWNKEVLGNVSARKDATLELINYWDNVERIRPLSEEDRRSQRTAKDEYSHLDILEETS</sequence>
<evidence type="ECO:0008006" key="3">
    <source>
        <dbReference type="Google" id="ProtNLM"/>
    </source>
</evidence>
<name>A0A438H320_VITVI</name>
<dbReference type="Proteomes" id="UP000288805">
    <property type="component" value="Unassembled WGS sequence"/>
</dbReference>
<dbReference type="AlphaFoldDB" id="A0A438H320"/>
<evidence type="ECO:0000313" key="2">
    <source>
        <dbReference type="Proteomes" id="UP000288805"/>
    </source>
</evidence>
<accession>A0A438H320</accession>
<comment type="caution">
    <text evidence="1">The sequence shown here is derived from an EMBL/GenBank/DDBJ whole genome shotgun (WGS) entry which is preliminary data.</text>
</comment>
<protein>
    <recommendedName>
        <fullName evidence="3">DUF4283 domain-containing protein</fullName>
    </recommendedName>
</protein>
<gene>
    <name evidence="1" type="ORF">CK203_043132</name>
</gene>
<proteinExistence type="predicted"/>
<evidence type="ECO:0000313" key="1">
    <source>
        <dbReference type="EMBL" id="RVW78862.1"/>
    </source>
</evidence>
<reference evidence="1 2" key="1">
    <citation type="journal article" date="2018" name="PLoS Genet.">
        <title>Population sequencing reveals clonal diversity and ancestral inbreeding in the grapevine cultivar Chardonnay.</title>
        <authorList>
            <person name="Roach M.J."/>
            <person name="Johnson D.L."/>
            <person name="Bohlmann J."/>
            <person name="van Vuuren H.J."/>
            <person name="Jones S.J."/>
            <person name="Pretorius I.S."/>
            <person name="Schmidt S.A."/>
            <person name="Borneman A.R."/>
        </authorList>
    </citation>
    <scope>NUCLEOTIDE SEQUENCE [LARGE SCALE GENOMIC DNA]</scope>
    <source>
        <strain evidence="2">cv. Chardonnay</strain>
        <tissue evidence="1">Leaf</tissue>
    </source>
</reference>